<accession>A0A0P7YRU0</accession>
<name>A0A0P7YRU0_9CYAN</name>
<dbReference type="NCBIfam" id="TIGR02674">
    <property type="entry name" value="cas_cyan_RAMP_2"/>
    <property type="match status" value="1"/>
</dbReference>
<dbReference type="STRING" id="1666911.HLUCCA11_19715"/>
<gene>
    <name evidence="3" type="primary">csx10</name>
    <name evidence="3" type="ORF">HLUCCA11_19715</name>
</gene>
<comment type="caution">
    <text evidence="3">The sequence shown here is derived from an EMBL/GenBank/DDBJ whole genome shotgun (WGS) entry which is preliminary data.</text>
</comment>
<keyword evidence="1" id="KW-0051">Antiviral defense</keyword>
<proteinExistence type="predicted"/>
<sequence>MKKIDLTITALSPLAIGQRKPGGSVSEALSYIPGSVIRGAIAKEILNYAEEEPSGDDDFYKLFLAERAAVFCNAYPAIAQPSPGQYFASESDIRVLPMSALSSKAKPGFKPEKAGVFDSLIDSFCAREQGHFYVPNNIADGELVEPCRGFYSQSQQRYYTHAVSKRLLTRVGINRRRATAQDEILYSIEVINESQGKPERVPTVFKGSILVQDSDGLAGQLYAFLSQQCRQIRIGGSASRGLGKICLEAAKPSEDKTNQRVNSIEQRINKFNEQLKDRWGWWSVLGDADENPTDRRSFFSLGLQSDAILTENWRRTTVVSPEILAPRIGIEAADITLHMAYTSHDYRSGWNAAWGLPKDTELITNMGSVMLFSIPKGVQSKCYKSLAELEAVGIGSRCSEGYGQVKVCDEFHQVVRECSV</sequence>
<protein>
    <submittedName>
        <fullName evidence="3">Subtype III-B CRISPR-assocaited RAMP protein Csx10</fullName>
    </submittedName>
</protein>
<evidence type="ECO:0000313" key="4">
    <source>
        <dbReference type="Proteomes" id="UP000050465"/>
    </source>
</evidence>
<dbReference type="AlphaFoldDB" id="A0A0P7YRU0"/>
<reference evidence="3 4" key="1">
    <citation type="submission" date="2015-09" db="EMBL/GenBank/DDBJ databases">
        <title>Identification and resolution of microdiversity through metagenomic sequencing of parallel consortia.</title>
        <authorList>
            <person name="Nelson W.C."/>
            <person name="Romine M.F."/>
            <person name="Lindemann S.R."/>
        </authorList>
    </citation>
    <scope>NUCLEOTIDE SEQUENCE [LARGE SCALE GENOMIC DNA]</scope>
    <source>
        <strain evidence="3">Ana</strain>
    </source>
</reference>
<dbReference type="InterPro" id="IPR005537">
    <property type="entry name" value="RAMP_III_fam"/>
</dbReference>
<dbReference type="InterPro" id="IPR013490">
    <property type="entry name" value="CRISPR-assoc_RAMP_Csx10"/>
</dbReference>
<evidence type="ECO:0000256" key="1">
    <source>
        <dbReference type="ARBA" id="ARBA00023118"/>
    </source>
</evidence>
<dbReference type="Proteomes" id="UP000050465">
    <property type="component" value="Unassembled WGS sequence"/>
</dbReference>
<feature type="domain" description="CRISPR type III-associated protein" evidence="2">
    <location>
        <begin position="7"/>
        <end position="245"/>
    </location>
</feature>
<evidence type="ECO:0000259" key="2">
    <source>
        <dbReference type="Pfam" id="PF03787"/>
    </source>
</evidence>
<evidence type="ECO:0000313" key="3">
    <source>
        <dbReference type="EMBL" id="KPQ33072.1"/>
    </source>
</evidence>
<dbReference type="EMBL" id="LJZR01000039">
    <property type="protein sequence ID" value="KPQ33072.1"/>
    <property type="molecule type" value="Genomic_DNA"/>
</dbReference>
<organism evidence="3 4">
    <name type="scientific">Phormidesmis priestleyi Ana</name>
    <dbReference type="NCBI Taxonomy" id="1666911"/>
    <lineage>
        <taxon>Bacteria</taxon>
        <taxon>Bacillati</taxon>
        <taxon>Cyanobacteriota</taxon>
        <taxon>Cyanophyceae</taxon>
        <taxon>Leptolyngbyales</taxon>
        <taxon>Leptolyngbyaceae</taxon>
        <taxon>Phormidesmis</taxon>
    </lineage>
</organism>
<dbReference type="GO" id="GO:0051607">
    <property type="term" value="P:defense response to virus"/>
    <property type="evidence" value="ECO:0007669"/>
    <property type="project" value="UniProtKB-KW"/>
</dbReference>
<dbReference type="Pfam" id="PF03787">
    <property type="entry name" value="RAMPs"/>
    <property type="match status" value="1"/>
</dbReference>
<dbReference type="PATRIC" id="fig|1666911.3.peg.2291"/>